<dbReference type="GO" id="GO:0004633">
    <property type="term" value="F:phosphopantothenoylcysteine decarboxylase activity"/>
    <property type="evidence" value="ECO:0007669"/>
    <property type="project" value="TreeGrafter"/>
</dbReference>
<evidence type="ECO:0000313" key="2">
    <source>
        <dbReference type="EMBL" id="TDV54187.1"/>
    </source>
</evidence>
<evidence type="ECO:0000313" key="3">
    <source>
        <dbReference type="Proteomes" id="UP000294927"/>
    </source>
</evidence>
<sequence>MNTAQAQRVLYVVTCATLAARDIGKLVDLAQADGWKVCVIATPMATRFIDRTALEELTGYPVRSDYKQPGTADALPPATAMVVGGASANTINKLAAGISDNLALGVLNEAIGLGLPLAILPFVNTALAAHPAFDRSVQELRAAGVDVLLGNGRFVPNPPGEGEKTLPGYPWEAALLAVEKLLDVAE</sequence>
<feature type="domain" description="Flavoprotein" evidence="1">
    <location>
        <begin position="8"/>
        <end position="140"/>
    </location>
</feature>
<dbReference type="InterPro" id="IPR003382">
    <property type="entry name" value="Flavoprotein"/>
</dbReference>
<dbReference type="Pfam" id="PF02441">
    <property type="entry name" value="Flavoprotein"/>
    <property type="match status" value="1"/>
</dbReference>
<comment type="caution">
    <text evidence="2">The sequence shown here is derived from an EMBL/GenBank/DDBJ whole genome shotgun (WGS) entry which is preliminary data.</text>
</comment>
<dbReference type="PANTHER" id="PTHR14359">
    <property type="entry name" value="HOMO-OLIGOMERIC FLAVIN CONTAINING CYS DECARBOXYLASE FAMILY"/>
    <property type="match status" value="1"/>
</dbReference>
<dbReference type="GO" id="GO:0010181">
    <property type="term" value="F:FMN binding"/>
    <property type="evidence" value="ECO:0007669"/>
    <property type="project" value="TreeGrafter"/>
</dbReference>
<dbReference type="SUPFAM" id="SSF52507">
    <property type="entry name" value="Homo-oligomeric flavin-containing Cys decarboxylases, HFCD"/>
    <property type="match status" value="1"/>
</dbReference>
<reference evidence="2 3" key="1">
    <citation type="submission" date="2019-03" db="EMBL/GenBank/DDBJ databases">
        <title>Genomic Encyclopedia of Archaeal and Bacterial Type Strains, Phase II (KMG-II): from individual species to whole genera.</title>
        <authorList>
            <person name="Goeker M."/>
        </authorList>
    </citation>
    <scope>NUCLEOTIDE SEQUENCE [LARGE SCALE GENOMIC DNA]</scope>
    <source>
        <strain evidence="2 3">DSM 45499</strain>
    </source>
</reference>
<organism evidence="2 3">
    <name type="scientific">Actinophytocola oryzae</name>
    <dbReference type="NCBI Taxonomy" id="502181"/>
    <lineage>
        <taxon>Bacteria</taxon>
        <taxon>Bacillati</taxon>
        <taxon>Actinomycetota</taxon>
        <taxon>Actinomycetes</taxon>
        <taxon>Pseudonocardiales</taxon>
        <taxon>Pseudonocardiaceae</taxon>
    </lineage>
</organism>
<keyword evidence="3" id="KW-1185">Reference proteome</keyword>
<protein>
    <submittedName>
        <fullName evidence="2">Flavoprotein</fullName>
    </submittedName>
</protein>
<dbReference type="AlphaFoldDB" id="A0A4R7VY93"/>
<dbReference type="RefSeq" id="WP_133903152.1">
    <property type="nucleotide sequence ID" value="NZ_SOCP01000004.1"/>
</dbReference>
<dbReference type="OrthoDB" id="161343at2"/>
<evidence type="ECO:0000259" key="1">
    <source>
        <dbReference type="Pfam" id="PF02441"/>
    </source>
</evidence>
<dbReference type="GO" id="GO:0015937">
    <property type="term" value="P:coenzyme A biosynthetic process"/>
    <property type="evidence" value="ECO:0007669"/>
    <property type="project" value="TreeGrafter"/>
</dbReference>
<dbReference type="InterPro" id="IPR036551">
    <property type="entry name" value="Flavin_trans-like"/>
</dbReference>
<dbReference type="EMBL" id="SOCP01000004">
    <property type="protein sequence ID" value="TDV54187.1"/>
    <property type="molecule type" value="Genomic_DNA"/>
</dbReference>
<accession>A0A4R7VY93</accession>
<dbReference type="GO" id="GO:0071513">
    <property type="term" value="C:phosphopantothenoylcysteine decarboxylase complex"/>
    <property type="evidence" value="ECO:0007669"/>
    <property type="project" value="TreeGrafter"/>
</dbReference>
<gene>
    <name evidence="2" type="ORF">CLV71_104658</name>
</gene>
<proteinExistence type="predicted"/>
<dbReference type="Proteomes" id="UP000294927">
    <property type="component" value="Unassembled WGS sequence"/>
</dbReference>
<dbReference type="Gene3D" id="3.40.50.1950">
    <property type="entry name" value="Flavin prenyltransferase-like"/>
    <property type="match status" value="1"/>
</dbReference>
<dbReference type="PANTHER" id="PTHR14359:SF6">
    <property type="entry name" value="PHOSPHOPANTOTHENOYLCYSTEINE DECARBOXYLASE"/>
    <property type="match status" value="1"/>
</dbReference>
<name>A0A4R7VY93_9PSEU</name>